<accession>A0AAU7CGY0</accession>
<evidence type="ECO:0000313" key="9">
    <source>
        <dbReference type="EMBL" id="XBH04732.1"/>
    </source>
</evidence>
<evidence type="ECO:0000256" key="2">
    <source>
        <dbReference type="ARBA" id="ARBA00002039"/>
    </source>
</evidence>
<dbReference type="GO" id="GO:0008241">
    <property type="term" value="F:peptidyl-dipeptidase activity"/>
    <property type="evidence" value="ECO:0007669"/>
    <property type="project" value="UniProtKB-EC"/>
</dbReference>
<keyword evidence="7 9" id="KW-0378">Hydrolase</keyword>
<protein>
    <recommendedName>
        <fullName evidence="5">Cyanophycinase</fullName>
        <ecNumber evidence="4">3.4.15.6</ecNumber>
    </recommendedName>
</protein>
<dbReference type="Pfam" id="PF03575">
    <property type="entry name" value="Peptidase_S51"/>
    <property type="match status" value="1"/>
</dbReference>
<dbReference type="CDD" id="cd03145">
    <property type="entry name" value="GAT1_cyanophycinase"/>
    <property type="match status" value="1"/>
</dbReference>
<dbReference type="RefSeq" id="WP_406697526.1">
    <property type="nucleotide sequence ID" value="NZ_CP155447.1"/>
</dbReference>
<dbReference type="GO" id="GO:0006508">
    <property type="term" value="P:proteolysis"/>
    <property type="evidence" value="ECO:0007669"/>
    <property type="project" value="UniProtKB-KW"/>
</dbReference>
<evidence type="ECO:0000256" key="5">
    <source>
        <dbReference type="ARBA" id="ARBA00015719"/>
    </source>
</evidence>
<evidence type="ECO:0000256" key="8">
    <source>
        <dbReference type="ARBA" id="ARBA00022825"/>
    </source>
</evidence>
<evidence type="ECO:0000256" key="4">
    <source>
        <dbReference type="ARBA" id="ARBA00013115"/>
    </source>
</evidence>
<dbReference type="AlphaFoldDB" id="A0AAU7CGY0"/>
<dbReference type="InterPro" id="IPR029062">
    <property type="entry name" value="Class_I_gatase-like"/>
</dbReference>
<gene>
    <name evidence="9" type="ORF">V5E97_01575</name>
</gene>
<dbReference type="PANTHER" id="PTHR36175:SF1">
    <property type="entry name" value="CYANOPHYCINASE"/>
    <property type="match status" value="1"/>
</dbReference>
<comment type="function">
    <text evidence="2">Exopeptidase that catalyzes the hydrolytic cleavage of multi-L-arginyl-poly-L-aspartic acid (cyanophycin; a water-insoluble reserve polymer) into aspartate-arginine dipeptides.</text>
</comment>
<dbReference type="PANTHER" id="PTHR36175">
    <property type="entry name" value="CYANOPHYCINASE"/>
    <property type="match status" value="1"/>
</dbReference>
<keyword evidence="9" id="KW-0121">Carboxypeptidase</keyword>
<evidence type="ECO:0000256" key="3">
    <source>
        <dbReference type="ARBA" id="ARBA00006534"/>
    </source>
</evidence>
<comment type="similarity">
    <text evidence="3">Belongs to the peptidase S51 family.</text>
</comment>
<sequence length="258" mass="27292">MICGGGKLPPSIRDEFCKLAGGPRARIVVIPTATSNADKPDHLATLLADWKLSNVESVQLLHTRSRETANDPAFVQPLLQATGVWLTGGDQVFLTDAYLGTAVQEQLKAILARGGVVAGTSAGAAVMSGVMIAGGLNKADVSVGFDFIKGAVIDQHFLKRNRMERLIGVLSMHPNLVGLGIDEETALVVDVREHHLSVLGSSYVVACVPDSQRKSVRLQFLKSGDTTAMADLMQQSPVEKATVDLKVDEPAGLTVGSL</sequence>
<dbReference type="GO" id="GO:0004180">
    <property type="term" value="F:carboxypeptidase activity"/>
    <property type="evidence" value="ECO:0007669"/>
    <property type="project" value="UniProtKB-KW"/>
</dbReference>
<keyword evidence="6" id="KW-0645">Protease</keyword>
<evidence type="ECO:0000256" key="6">
    <source>
        <dbReference type="ARBA" id="ARBA00022670"/>
    </source>
</evidence>
<proteinExistence type="inferred from homology"/>
<reference evidence="9" key="1">
    <citation type="submission" date="2024-05" db="EMBL/GenBank/DDBJ databases">
        <title>Planctomycetes of the genus Singulisphaera possess chitinolytic capabilities.</title>
        <authorList>
            <person name="Ivanova A."/>
        </authorList>
    </citation>
    <scope>NUCLEOTIDE SEQUENCE</scope>
    <source>
        <strain evidence="9">Ch08T</strain>
    </source>
</reference>
<dbReference type="EMBL" id="CP155447">
    <property type="protein sequence ID" value="XBH04732.1"/>
    <property type="molecule type" value="Genomic_DNA"/>
</dbReference>
<dbReference type="InterPro" id="IPR005320">
    <property type="entry name" value="Peptidase_S51"/>
</dbReference>
<keyword evidence="8" id="KW-0720">Serine protease</keyword>
<evidence type="ECO:0000256" key="1">
    <source>
        <dbReference type="ARBA" id="ARBA00001092"/>
    </source>
</evidence>
<dbReference type="SUPFAM" id="SSF52317">
    <property type="entry name" value="Class I glutamine amidotransferase-like"/>
    <property type="match status" value="1"/>
</dbReference>
<dbReference type="Gene3D" id="3.40.50.880">
    <property type="match status" value="1"/>
</dbReference>
<organism evidence="9">
    <name type="scientific">Singulisphaera sp. Ch08</name>
    <dbReference type="NCBI Taxonomy" id="3120278"/>
    <lineage>
        <taxon>Bacteria</taxon>
        <taxon>Pseudomonadati</taxon>
        <taxon>Planctomycetota</taxon>
        <taxon>Planctomycetia</taxon>
        <taxon>Isosphaerales</taxon>
        <taxon>Isosphaeraceae</taxon>
        <taxon>Singulisphaera</taxon>
    </lineage>
</organism>
<dbReference type="InterPro" id="IPR011811">
    <property type="entry name" value="Peptidase_S51_cyanophycinase"/>
</dbReference>
<name>A0AAU7CGY0_9BACT</name>
<comment type="catalytic activity">
    <reaction evidence="1">
        <text>[L-4-(L-arginin-2-N-yl)aspartate](n) + H2O = [L-4-(L-arginin-2-N-yl)aspartate](n-1) + L-4-(L-arginin-2-N-yl)aspartate</text>
        <dbReference type="Rhea" id="RHEA:12845"/>
        <dbReference type="Rhea" id="RHEA-COMP:13728"/>
        <dbReference type="Rhea" id="RHEA-COMP:13734"/>
        <dbReference type="ChEBI" id="CHEBI:15377"/>
        <dbReference type="ChEBI" id="CHEBI:137986"/>
        <dbReference type="ChEBI" id="CHEBI:137991"/>
        <dbReference type="EC" id="3.4.15.6"/>
    </reaction>
</comment>
<dbReference type="NCBIfam" id="TIGR02069">
    <property type="entry name" value="cyanophycinase"/>
    <property type="match status" value="1"/>
</dbReference>
<dbReference type="GO" id="GO:0008236">
    <property type="term" value="F:serine-type peptidase activity"/>
    <property type="evidence" value="ECO:0007669"/>
    <property type="project" value="UniProtKB-KW"/>
</dbReference>
<evidence type="ECO:0000256" key="7">
    <source>
        <dbReference type="ARBA" id="ARBA00022801"/>
    </source>
</evidence>
<dbReference type="EC" id="3.4.15.6" evidence="4"/>